<evidence type="ECO:0000313" key="2">
    <source>
        <dbReference type="Proteomes" id="UP000708208"/>
    </source>
</evidence>
<name>A0A8J2LHR1_9HEXA</name>
<reference evidence="1" key="1">
    <citation type="submission" date="2021-06" db="EMBL/GenBank/DDBJ databases">
        <authorList>
            <person name="Hodson N. C."/>
            <person name="Mongue J. A."/>
            <person name="Jaron S. K."/>
        </authorList>
    </citation>
    <scope>NUCLEOTIDE SEQUENCE</scope>
</reference>
<protein>
    <submittedName>
        <fullName evidence="1">Uncharacterized protein</fullName>
    </submittedName>
</protein>
<evidence type="ECO:0000313" key="1">
    <source>
        <dbReference type="EMBL" id="CAG7822320.1"/>
    </source>
</evidence>
<dbReference type="AlphaFoldDB" id="A0A8J2LHR1"/>
<dbReference type="EMBL" id="CAJVCH010526064">
    <property type="protein sequence ID" value="CAG7822320.1"/>
    <property type="molecule type" value="Genomic_DNA"/>
</dbReference>
<gene>
    <name evidence="1" type="ORF">AFUS01_LOCUS32602</name>
</gene>
<accession>A0A8J2LHR1</accession>
<sequence>MFPLDAVYQYKDTFSEPSQKLYSTSGDILENQSKEEIENSYWKKFFENY</sequence>
<proteinExistence type="predicted"/>
<feature type="non-terminal residue" evidence="1">
    <location>
        <position position="1"/>
    </location>
</feature>
<organism evidence="1 2">
    <name type="scientific">Allacma fusca</name>
    <dbReference type="NCBI Taxonomy" id="39272"/>
    <lineage>
        <taxon>Eukaryota</taxon>
        <taxon>Metazoa</taxon>
        <taxon>Ecdysozoa</taxon>
        <taxon>Arthropoda</taxon>
        <taxon>Hexapoda</taxon>
        <taxon>Collembola</taxon>
        <taxon>Symphypleona</taxon>
        <taxon>Sminthuridae</taxon>
        <taxon>Allacma</taxon>
    </lineage>
</organism>
<keyword evidence="2" id="KW-1185">Reference proteome</keyword>
<dbReference type="Proteomes" id="UP000708208">
    <property type="component" value="Unassembled WGS sequence"/>
</dbReference>
<comment type="caution">
    <text evidence="1">The sequence shown here is derived from an EMBL/GenBank/DDBJ whole genome shotgun (WGS) entry which is preliminary data.</text>
</comment>